<dbReference type="Proteomes" id="UP000694050">
    <property type="component" value="Unassembled WGS sequence"/>
</dbReference>
<evidence type="ECO:0000313" key="1">
    <source>
        <dbReference type="EMBL" id="KAG7409306.1"/>
    </source>
</evidence>
<organism evidence="1 2">
    <name type="scientific">Fusarium oxysporum f. sp. rapae</name>
    <dbReference type="NCBI Taxonomy" id="485398"/>
    <lineage>
        <taxon>Eukaryota</taxon>
        <taxon>Fungi</taxon>
        <taxon>Dikarya</taxon>
        <taxon>Ascomycota</taxon>
        <taxon>Pezizomycotina</taxon>
        <taxon>Sordariomycetes</taxon>
        <taxon>Hypocreomycetidae</taxon>
        <taxon>Hypocreales</taxon>
        <taxon>Nectriaceae</taxon>
        <taxon>Fusarium</taxon>
        <taxon>Fusarium oxysporum species complex</taxon>
    </lineage>
</organism>
<gene>
    <name evidence="1" type="ORF">Forpe1208_v010924</name>
</gene>
<dbReference type="EMBL" id="JAELUQ010000008">
    <property type="protein sequence ID" value="KAG7409306.1"/>
    <property type="molecule type" value="Genomic_DNA"/>
</dbReference>
<proteinExistence type="predicted"/>
<comment type="caution">
    <text evidence="1">The sequence shown here is derived from an EMBL/GenBank/DDBJ whole genome shotgun (WGS) entry which is preliminary data.</text>
</comment>
<reference evidence="1" key="1">
    <citation type="submission" date="2021-04" db="EMBL/GenBank/DDBJ databases">
        <title>First draft genome resource for Brassicaceae pathogens Fusarium oxysporum f. sp. raphani and Fusarium oxysporum f. sp. rapae.</title>
        <authorList>
            <person name="Asai S."/>
        </authorList>
    </citation>
    <scope>NUCLEOTIDE SEQUENCE</scope>
    <source>
        <strain evidence="1">Tf1208</strain>
    </source>
</reference>
<name>A0A8J5NNA3_FUSOX</name>
<dbReference type="AlphaFoldDB" id="A0A8J5NNA3"/>
<evidence type="ECO:0000313" key="2">
    <source>
        <dbReference type="Proteomes" id="UP000694050"/>
    </source>
</evidence>
<sequence length="308" mass="34169">MPSQQSLPLNVDDLRLYHHYITVTTLTFEDDAMMESRSFASLHVPLATVRNPSPCTCTKLGKALDTPEPKNVDGYPLAGSDCTYRGLCSIACNYGHCPSEFCTTAASAKDKCVIPPEGADPEDSGDACAAGTGTGACSKANPYGGLFKEELRTYPQPRRGNAALMSNDDGEATQHFYTSETGEKWTRWVAQVYVCTQNRFHRRFKAPKGLDEIREKNDYGVTVENMILSPFFNWRRQGNQNYHPTKLDPYAKNGDKSASSQIPFSVGLNHPGAIPIPACDIETAWQNIDNWWRDPSKAPCEYNPCCNY</sequence>
<protein>
    <submittedName>
        <fullName evidence="1">Uncharacterized protein</fullName>
    </submittedName>
</protein>
<accession>A0A8J5NNA3</accession>